<reference evidence="1 2" key="1">
    <citation type="journal article" date="2019" name="Emerg. Microbes Infect.">
        <title>Comprehensive subspecies identification of 175 nontuberculous mycobacteria species based on 7547 genomic profiles.</title>
        <authorList>
            <person name="Matsumoto Y."/>
            <person name="Kinjo T."/>
            <person name="Motooka D."/>
            <person name="Nabeya D."/>
            <person name="Jung N."/>
            <person name="Uechi K."/>
            <person name="Horii T."/>
            <person name="Iida T."/>
            <person name="Fujita J."/>
            <person name="Nakamura S."/>
        </authorList>
    </citation>
    <scope>NUCLEOTIDE SEQUENCE [LARGE SCALE GENOMIC DNA]</scope>
    <source>
        <strain evidence="1 2">JCM 13571</strain>
    </source>
</reference>
<dbReference type="Proteomes" id="UP000467260">
    <property type="component" value="Chromosome"/>
</dbReference>
<dbReference type="OrthoDB" id="9806592at2"/>
<name>A0A7I7X0V1_9MYCO</name>
<sequence>MEFTPEQIAALLGALGLPADTDDADLVVATAVDLAAQAAGMDTAKPSTVAAAARQHGMDLIDHDTHEALKRDAAAGRRIAASAARAKVEAVVDDAISTGRIMARSKKHWVTLCENDDTMVQHLASIAPGTAVPLDEVGHSADTTGELAEPAPWFYA</sequence>
<proteinExistence type="predicted"/>
<dbReference type="KEGG" id="mhib:MHIB_13280"/>
<evidence type="ECO:0000313" key="1">
    <source>
        <dbReference type="EMBL" id="BBZ22910.1"/>
    </source>
</evidence>
<accession>A0A7I7X0V1</accession>
<dbReference type="EMBL" id="AP022609">
    <property type="protein sequence ID" value="BBZ22910.1"/>
    <property type="molecule type" value="Genomic_DNA"/>
</dbReference>
<dbReference type="RefSeq" id="WP_085136883.1">
    <property type="nucleotide sequence ID" value="NZ_AP022609.1"/>
</dbReference>
<keyword evidence="2" id="KW-1185">Reference proteome</keyword>
<dbReference type="AlphaFoldDB" id="A0A7I7X0V1"/>
<protein>
    <submittedName>
        <fullName evidence="1">Uncharacterized protein</fullName>
    </submittedName>
</protein>
<gene>
    <name evidence="1" type="ORF">MHIB_13280</name>
</gene>
<organism evidence="1 2">
    <name type="scientific">Mycolicibacter hiberniae</name>
    <dbReference type="NCBI Taxonomy" id="29314"/>
    <lineage>
        <taxon>Bacteria</taxon>
        <taxon>Bacillati</taxon>
        <taxon>Actinomycetota</taxon>
        <taxon>Actinomycetes</taxon>
        <taxon>Mycobacteriales</taxon>
        <taxon>Mycobacteriaceae</taxon>
        <taxon>Mycolicibacter</taxon>
    </lineage>
</organism>
<evidence type="ECO:0000313" key="2">
    <source>
        <dbReference type="Proteomes" id="UP000467260"/>
    </source>
</evidence>